<dbReference type="Proteomes" id="UP001430848">
    <property type="component" value="Unassembled WGS sequence"/>
</dbReference>
<proteinExistence type="predicted"/>
<organism evidence="1 2">
    <name type="scientific">Diaporthe eres</name>
    <name type="common">Phomopsis oblonga</name>
    <dbReference type="NCBI Taxonomy" id="83184"/>
    <lineage>
        <taxon>Eukaryota</taxon>
        <taxon>Fungi</taxon>
        <taxon>Dikarya</taxon>
        <taxon>Ascomycota</taxon>
        <taxon>Pezizomycotina</taxon>
        <taxon>Sordariomycetes</taxon>
        <taxon>Sordariomycetidae</taxon>
        <taxon>Diaporthales</taxon>
        <taxon>Diaporthaceae</taxon>
        <taxon>Diaporthe</taxon>
        <taxon>Diaporthe eres species complex</taxon>
    </lineage>
</organism>
<dbReference type="EMBL" id="JAKNSF020000019">
    <property type="protein sequence ID" value="KAK7732608.1"/>
    <property type="molecule type" value="Genomic_DNA"/>
</dbReference>
<sequence>MAIPQDLSHPSPSQVMEFAAAYAELLRSLYNHPQFKFLEPPTAAMCKMDAKATPPALIFASDFVQKTYVEYVIPWLPAGATRKCKILGNPWANADPDYRWEWEWDAAAGTMKAADGASVEFPRFPDAKAKEMIGDVFSRGFMAKKAILENGTDPKAALMMGGAYDFGQEVRQACEKLD</sequence>
<evidence type="ECO:0000313" key="2">
    <source>
        <dbReference type="Proteomes" id="UP001430848"/>
    </source>
</evidence>
<gene>
    <name evidence="1" type="ORF">SLS63_004863</name>
</gene>
<reference evidence="1 2" key="1">
    <citation type="submission" date="2024-02" db="EMBL/GenBank/DDBJ databases">
        <title>De novo assembly and annotation of 12 fungi associated with fruit tree decline syndrome in Ontario, Canada.</title>
        <authorList>
            <person name="Sulman M."/>
            <person name="Ellouze W."/>
            <person name="Ilyukhin E."/>
        </authorList>
    </citation>
    <scope>NUCLEOTIDE SEQUENCE [LARGE SCALE GENOMIC DNA]</scope>
    <source>
        <strain evidence="1 2">M169</strain>
    </source>
</reference>
<accession>A0ABR1PCC1</accession>
<comment type="caution">
    <text evidence="1">The sequence shown here is derived from an EMBL/GenBank/DDBJ whole genome shotgun (WGS) entry which is preliminary data.</text>
</comment>
<keyword evidence="2" id="KW-1185">Reference proteome</keyword>
<protein>
    <submittedName>
        <fullName evidence="1">Uncharacterized protein</fullName>
    </submittedName>
</protein>
<evidence type="ECO:0000313" key="1">
    <source>
        <dbReference type="EMBL" id="KAK7732608.1"/>
    </source>
</evidence>
<name>A0ABR1PCC1_DIAER</name>